<sequence>MVFTVIVISNDIPPLTSELCRVIHLHSGSDEESIKGTVHLCQSTPVVPHMSCGDTLEAITGVRRLHLQSMATADNQCRSRWQIPPSQSRCLLPVVPIQQSTNSIDPSQCGTRTRTYPISYLAGGVAVRPHCVDSLHYTISTRH</sequence>
<gene>
    <name evidence="1" type="ORF">ABT39_MTgene2459</name>
</gene>
<dbReference type="EMBL" id="LKAM01000017">
    <property type="protein sequence ID" value="KUM45623.1"/>
    <property type="molecule type" value="Genomic_DNA"/>
</dbReference>
<evidence type="ECO:0000313" key="1">
    <source>
        <dbReference type="EMBL" id="KUM45623.1"/>
    </source>
</evidence>
<comment type="caution">
    <text evidence="1">The sequence shown here is derived from an EMBL/GenBank/DDBJ whole genome shotgun (WGS) entry which is preliminary data.</text>
</comment>
<accession>A0A117NFQ6</accession>
<protein>
    <submittedName>
        <fullName evidence="1">Uncharacterized protein</fullName>
    </submittedName>
</protein>
<proteinExistence type="predicted"/>
<keyword evidence="1" id="KW-0496">Mitochondrion</keyword>
<name>A0A117NFQ6_PICGL</name>
<organism evidence="1">
    <name type="scientific">Picea glauca</name>
    <name type="common">White spruce</name>
    <name type="synonym">Pinus glauca</name>
    <dbReference type="NCBI Taxonomy" id="3330"/>
    <lineage>
        <taxon>Eukaryota</taxon>
        <taxon>Viridiplantae</taxon>
        <taxon>Streptophyta</taxon>
        <taxon>Embryophyta</taxon>
        <taxon>Tracheophyta</taxon>
        <taxon>Spermatophyta</taxon>
        <taxon>Pinopsida</taxon>
        <taxon>Pinidae</taxon>
        <taxon>Conifers I</taxon>
        <taxon>Pinales</taxon>
        <taxon>Pinaceae</taxon>
        <taxon>Picea</taxon>
    </lineage>
</organism>
<reference evidence="1" key="1">
    <citation type="journal article" date="2015" name="Genome Biol. Evol.">
        <title>Organellar Genomes of White Spruce (Picea glauca): Assembly and Annotation.</title>
        <authorList>
            <person name="Jackman S.D."/>
            <person name="Warren R.L."/>
            <person name="Gibb E.A."/>
            <person name="Vandervalk B.P."/>
            <person name="Mohamadi H."/>
            <person name="Chu J."/>
            <person name="Raymond A."/>
            <person name="Pleasance S."/>
            <person name="Coope R."/>
            <person name="Wildung M.R."/>
            <person name="Ritland C.E."/>
            <person name="Bousquet J."/>
            <person name="Jones S.J."/>
            <person name="Bohlmann J."/>
            <person name="Birol I."/>
        </authorList>
    </citation>
    <scope>NUCLEOTIDE SEQUENCE [LARGE SCALE GENOMIC DNA]</scope>
    <source>
        <tissue evidence="1">Flushing bud</tissue>
    </source>
</reference>
<dbReference type="AlphaFoldDB" id="A0A117NFQ6"/>
<geneLocation type="mitochondrion" evidence="1"/>